<dbReference type="EMBL" id="JAKNGE010000019">
    <property type="protein sequence ID" value="MCG4746906.1"/>
    <property type="molecule type" value="Genomic_DNA"/>
</dbReference>
<evidence type="ECO:0000313" key="5">
    <source>
        <dbReference type="EMBL" id="MCG4746906.1"/>
    </source>
</evidence>
<feature type="active site" description="Tele-AMP-histidine intermediate" evidence="1">
    <location>
        <position position="101"/>
    </location>
</feature>
<protein>
    <submittedName>
        <fullName evidence="5">HIT family protein</fullName>
    </submittedName>
</protein>
<reference evidence="6 7" key="1">
    <citation type="journal article" date="2020" name="Cell Host Microbe">
        <title>Functional and Genomic Variation between Human-Derived Isolates of Lachnospiraceae Reveals Inter- and Intra-Species Diversity.</title>
        <authorList>
            <person name="Sorbara M.T."/>
            <person name="Littmann E.R."/>
            <person name="Fontana E."/>
            <person name="Moody T.U."/>
            <person name="Kohout C.E."/>
            <person name="Gjonbalaj M."/>
            <person name="Eaton V."/>
            <person name="Seok R."/>
            <person name="Leiner I.M."/>
            <person name="Pamer E.G."/>
        </authorList>
    </citation>
    <scope>NUCLEOTIDE SEQUENCE [LARGE SCALE GENOMIC DNA]</scope>
    <source>
        <strain evidence="6 7">MSK.1.17</strain>
    </source>
</reference>
<feature type="short sequence motif" description="Histidine triad motif" evidence="2 3">
    <location>
        <begin position="99"/>
        <end position="103"/>
    </location>
</feature>
<name>A0AAW5C057_9FIRM</name>
<dbReference type="InterPro" id="IPR001310">
    <property type="entry name" value="Histidine_triad_HIT"/>
</dbReference>
<dbReference type="PANTHER" id="PTHR46648">
    <property type="entry name" value="HIT FAMILY PROTEIN 1"/>
    <property type="match status" value="1"/>
</dbReference>
<keyword evidence="7" id="KW-1185">Reference proteome</keyword>
<evidence type="ECO:0000313" key="8">
    <source>
        <dbReference type="Proteomes" id="UP001299608"/>
    </source>
</evidence>
<dbReference type="InterPro" id="IPR039384">
    <property type="entry name" value="HINT"/>
</dbReference>
<reference evidence="6" key="2">
    <citation type="submission" date="2020-02" db="EMBL/GenBank/DDBJ databases">
        <authorList>
            <person name="Littmann E."/>
            <person name="Sorbara M."/>
        </authorList>
    </citation>
    <scope>NUCLEOTIDE SEQUENCE</scope>
    <source>
        <strain evidence="6">MSK.1.17</strain>
    </source>
</reference>
<dbReference type="InterPro" id="IPR036265">
    <property type="entry name" value="HIT-like_sf"/>
</dbReference>
<evidence type="ECO:0000256" key="3">
    <source>
        <dbReference type="PROSITE-ProRule" id="PRU00464"/>
    </source>
</evidence>
<sequence>MTDDNCIFCKIANGVIPSTTLYEDEQFRVILDLGPASRGHALILPKLHFADVCDLDEEIAAKVLPLGAKIGAAMKKSLGCSGFNLVQNNGESAGQTVFHFHMHIIPRYENGPSIVSWIPGTASPEELAQIAEKIKTSL</sequence>
<evidence type="ECO:0000259" key="4">
    <source>
        <dbReference type="PROSITE" id="PS51084"/>
    </source>
</evidence>
<dbReference type="InterPro" id="IPR011146">
    <property type="entry name" value="HIT-like"/>
</dbReference>
<reference evidence="5" key="3">
    <citation type="submission" date="2022-01" db="EMBL/GenBank/DDBJ databases">
        <title>Collection of gut derived symbiotic bacterial strains cultured from healthy donors.</title>
        <authorList>
            <person name="Lin H."/>
            <person name="Kohout C."/>
            <person name="Waligurski E."/>
            <person name="Pamer E.G."/>
        </authorList>
    </citation>
    <scope>NUCLEOTIDE SEQUENCE</scope>
    <source>
        <strain evidence="5">DFI.6.55</strain>
    </source>
</reference>
<evidence type="ECO:0000256" key="1">
    <source>
        <dbReference type="PIRSR" id="PIRSR601310-1"/>
    </source>
</evidence>
<dbReference type="PANTHER" id="PTHR46648:SF1">
    <property type="entry name" value="ADENOSINE 5'-MONOPHOSPHORAMIDASE HNT1"/>
    <property type="match status" value="1"/>
</dbReference>
<evidence type="ECO:0000256" key="2">
    <source>
        <dbReference type="PIRSR" id="PIRSR601310-3"/>
    </source>
</evidence>
<dbReference type="PROSITE" id="PS51084">
    <property type="entry name" value="HIT_2"/>
    <property type="match status" value="1"/>
</dbReference>
<dbReference type="Gene3D" id="3.30.428.10">
    <property type="entry name" value="HIT-like"/>
    <property type="match status" value="1"/>
</dbReference>
<gene>
    <name evidence="6" type="ORF">G5B36_18335</name>
    <name evidence="5" type="ORF">L0N08_15895</name>
</gene>
<dbReference type="PRINTS" id="PR00332">
    <property type="entry name" value="HISTRIAD"/>
</dbReference>
<dbReference type="Proteomes" id="UP000669239">
    <property type="component" value="Unassembled WGS sequence"/>
</dbReference>
<dbReference type="GO" id="GO:0009117">
    <property type="term" value="P:nucleotide metabolic process"/>
    <property type="evidence" value="ECO:0007669"/>
    <property type="project" value="TreeGrafter"/>
</dbReference>
<dbReference type="InterPro" id="IPR019808">
    <property type="entry name" value="Histidine_triad_CS"/>
</dbReference>
<dbReference type="Proteomes" id="UP001299608">
    <property type="component" value="Unassembled WGS sequence"/>
</dbReference>
<comment type="caution">
    <text evidence="5">The sequence shown here is derived from an EMBL/GenBank/DDBJ whole genome shotgun (WGS) entry which is preliminary data.</text>
</comment>
<feature type="domain" description="HIT" evidence="4">
    <location>
        <begin position="7"/>
        <end position="114"/>
    </location>
</feature>
<dbReference type="CDD" id="cd01277">
    <property type="entry name" value="HINT_subgroup"/>
    <property type="match status" value="1"/>
</dbReference>
<evidence type="ECO:0000313" key="6">
    <source>
        <dbReference type="EMBL" id="NSJ50648.1"/>
    </source>
</evidence>
<proteinExistence type="predicted"/>
<dbReference type="Pfam" id="PF01230">
    <property type="entry name" value="HIT"/>
    <property type="match status" value="1"/>
</dbReference>
<dbReference type="PROSITE" id="PS00892">
    <property type="entry name" value="HIT_1"/>
    <property type="match status" value="1"/>
</dbReference>
<dbReference type="SUPFAM" id="SSF54197">
    <property type="entry name" value="HIT-like"/>
    <property type="match status" value="1"/>
</dbReference>
<dbReference type="GO" id="GO:0003824">
    <property type="term" value="F:catalytic activity"/>
    <property type="evidence" value="ECO:0007669"/>
    <property type="project" value="InterPro"/>
</dbReference>
<evidence type="ECO:0000313" key="7">
    <source>
        <dbReference type="Proteomes" id="UP000669239"/>
    </source>
</evidence>
<dbReference type="RefSeq" id="WP_165642620.1">
    <property type="nucleotide sequence ID" value="NZ_JAAITT010000028.1"/>
</dbReference>
<dbReference type="EMBL" id="JAAITT010000028">
    <property type="protein sequence ID" value="NSJ50648.1"/>
    <property type="molecule type" value="Genomic_DNA"/>
</dbReference>
<accession>A0AAW5C057</accession>
<organism evidence="5 8">
    <name type="scientific">Enterocloster aldenensis</name>
    <dbReference type="NCBI Taxonomy" id="358742"/>
    <lineage>
        <taxon>Bacteria</taxon>
        <taxon>Bacillati</taxon>
        <taxon>Bacillota</taxon>
        <taxon>Clostridia</taxon>
        <taxon>Lachnospirales</taxon>
        <taxon>Lachnospiraceae</taxon>
        <taxon>Enterocloster</taxon>
    </lineage>
</organism>
<dbReference type="AlphaFoldDB" id="A0AAW5C057"/>